<organism evidence="1 2">
    <name type="scientific">Phytophthora megakarya</name>
    <dbReference type="NCBI Taxonomy" id="4795"/>
    <lineage>
        <taxon>Eukaryota</taxon>
        <taxon>Sar</taxon>
        <taxon>Stramenopiles</taxon>
        <taxon>Oomycota</taxon>
        <taxon>Peronosporomycetes</taxon>
        <taxon>Peronosporales</taxon>
        <taxon>Peronosporaceae</taxon>
        <taxon>Phytophthora</taxon>
    </lineage>
</organism>
<proteinExistence type="predicted"/>
<keyword evidence="2" id="KW-1185">Reference proteome</keyword>
<name>A0A225VE86_9STRA</name>
<dbReference type="Proteomes" id="UP000198211">
    <property type="component" value="Unassembled WGS sequence"/>
</dbReference>
<dbReference type="EMBL" id="NBNE01005412">
    <property type="protein sequence ID" value="OWZ03622.1"/>
    <property type="molecule type" value="Genomic_DNA"/>
</dbReference>
<evidence type="ECO:0000313" key="1">
    <source>
        <dbReference type="EMBL" id="OWZ03622.1"/>
    </source>
</evidence>
<gene>
    <name evidence="1" type="ORF">PHMEG_00024607</name>
</gene>
<dbReference type="AlphaFoldDB" id="A0A225VE86"/>
<evidence type="ECO:0000313" key="2">
    <source>
        <dbReference type="Proteomes" id="UP000198211"/>
    </source>
</evidence>
<comment type="caution">
    <text evidence="1">The sequence shown here is derived from an EMBL/GenBank/DDBJ whole genome shotgun (WGS) entry which is preliminary data.</text>
</comment>
<reference evidence="2" key="1">
    <citation type="submission" date="2017-03" db="EMBL/GenBank/DDBJ databases">
        <title>Phytopthora megakarya and P. palmivora, two closely related causual agents of cacao black pod achieved similar genome size and gene model numbers by different mechanisms.</title>
        <authorList>
            <person name="Ali S."/>
            <person name="Shao J."/>
            <person name="Larry D.J."/>
            <person name="Kronmiller B."/>
            <person name="Shen D."/>
            <person name="Strem M.D."/>
            <person name="Melnick R.L."/>
            <person name="Guiltinan M.J."/>
            <person name="Tyler B.M."/>
            <person name="Meinhardt L.W."/>
            <person name="Bailey B.A."/>
        </authorList>
    </citation>
    <scope>NUCLEOTIDE SEQUENCE [LARGE SCALE GENOMIC DNA]</scope>
    <source>
        <strain evidence="2">zdho120</strain>
    </source>
</reference>
<sequence>MCLETDVRCLREEIQKLELQRHLVSGIPTETTPFQVVSEYISLFRFGDMPPLVRSSSSFSYKAPFRNIFSKTC</sequence>
<accession>A0A225VE86</accession>
<protein>
    <submittedName>
        <fullName evidence="1">Uncharacterized protein</fullName>
    </submittedName>
</protein>